<dbReference type="InterPro" id="IPR000983">
    <property type="entry name" value="Bac_GSPG_pilin"/>
</dbReference>
<evidence type="ECO:0000256" key="2">
    <source>
        <dbReference type="SAM" id="MobiDB-lite"/>
    </source>
</evidence>
<protein>
    <recommendedName>
        <fullName evidence="5">Type II secretion system protein G</fullName>
    </recommendedName>
</protein>
<dbReference type="PRINTS" id="PR00813">
    <property type="entry name" value="BCTERIALGSPG"/>
</dbReference>
<dbReference type="OrthoDB" id="209747at2"/>
<dbReference type="GO" id="GO:0015628">
    <property type="term" value="P:protein secretion by the type II secretion system"/>
    <property type="evidence" value="ECO:0007669"/>
    <property type="project" value="InterPro"/>
</dbReference>
<comment type="caution">
    <text evidence="3">The sequence shown here is derived from an EMBL/GenBank/DDBJ whole genome shotgun (WGS) entry which is preliminary data.</text>
</comment>
<dbReference type="RefSeq" id="WP_146503762.1">
    <property type="nucleotide sequence ID" value="NZ_SJPG01000001.1"/>
</dbReference>
<feature type="compositionally biased region" description="Polar residues" evidence="2">
    <location>
        <begin position="277"/>
        <end position="287"/>
    </location>
</feature>
<dbReference type="SUPFAM" id="SSF54523">
    <property type="entry name" value="Pili subunits"/>
    <property type="match status" value="1"/>
</dbReference>
<dbReference type="PROSITE" id="PS00409">
    <property type="entry name" value="PROKAR_NTER_METHYL"/>
    <property type="match status" value="1"/>
</dbReference>
<accession>A0A5C5XFQ1</accession>
<dbReference type="NCBIfam" id="TIGR02532">
    <property type="entry name" value="IV_pilin_GFxxxE"/>
    <property type="match status" value="1"/>
</dbReference>
<feature type="region of interest" description="Disordered" evidence="2">
    <location>
        <begin position="251"/>
        <end position="287"/>
    </location>
</feature>
<organism evidence="3 4">
    <name type="scientific">Rubinisphaera italica</name>
    <dbReference type="NCBI Taxonomy" id="2527969"/>
    <lineage>
        <taxon>Bacteria</taxon>
        <taxon>Pseudomonadati</taxon>
        <taxon>Planctomycetota</taxon>
        <taxon>Planctomycetia</taxon>
        <taxon>Planctomycetales</taxon>
        <taxon>Planctomycetaceae</taxon>
        <taxon>Rubinisphaera</taxon>
    </lineage>
</organism>
<proteinExistence type="predicted"/>
<evidence type="ECO:0000256" key="1">
    <source>
        <dbReference type="ARBA" id="ARBA00022481"/>
    </source>
</evidence>
<sequence>MHRSNRMQPNQNRRHSGFTLIELLVAISIVALLAGLLLSGVGSGISAVNKAKAANELRNLETALASFHSEFGMYPPSAITLHEAPAGWNGDARSKNLIQKLWPSFDFTITRNINSDNSTDVSIDLNGAECLAFFLGGIPQSGALIGFSKNPANPFSRTGNNRTGPFHEFIASRFVDKDSDDIPEYVDTFAGQTSPIVYFSSYDGRGYRSSEITPLLANGIYRQGKETDPTMGQPDDTTPWKEKTFQLISPGQDGLYGTGGYYSPDDTSGLSEEDADNLTNFTTGTLK</sequence>
<evidence type="ECO:0008006" key="5">
    <source>
        <dbReference type="Google" id="ProtNLM"/>
    </source>
</evidence>
<evidence type="ECO:0000313" key="3">
    <source>
        <dbReference type="EMBL" id="TWT61820.1"/>
    </source>
</evidence>
<dbReference type="PANTHER" id="PTHR30093">
    <property type="entry name" value="GENERAL SECRETION PATHWAY PROTEIN G"/>
    <property type="match status" value="1"/>
</dbReference>
<dbReference type="Gene3D" id="3.30.700.10">
    <property type="entry name" value="Glycoprotein, Type 4 Pilin"/>
    <property type="match status" value="1"/>
</dbReference>
<dbReference type="Proteomes" id="UP000316095">
    <property type="component" value="Unassembled WGS sequence"/>
</dbReference>
<dbReference type="InterPro" id="IPR012902">
    <property type="entry name" value="N_methyl_site"/>
</dbReference>
<reference evidence="3 4" key="1">
    <citation type="submission" date="2019-02" db="EMBL/GenBank/DDBJ databases">
        <title>Deep-cultivation of Planctomycetes and their phenomic and genomic characterization uncovers novel biology.</title>
        <authorList>
            <person name="Wiegand S."/>
            <person name="Jogler M."/>
            <person name="Boedeker C."/>
            <person name="Pinto D."/>
            <person name="Vollmers J."/>
            <person name="Rivas-Marin E."/>
            <person name="Kohn T."/>
            <person name="Peeters S.H."/>
            <person name="Heuer A."/>
            <person name="Rast P."/>
            <person name="Oberbeckmann S."/>
            <person name="Bunk B."/>
            <person name="Jeske O."/>
            <person name="Meyerdierks A."/>
            <person name="Storesund J.E."/>
            <person name="Kallscheuer N."/>
            <person name="Luecker S."/>
            <person name="Lage O.M."/>
            <person name="Pohl T."/>
            <person name="Merkel B.J."/>
            <person name="Hornburger P."/>
            <person name="Mueller R.-W."/>
            <person name="Bruemmer F."/>
            <person name="Labrenz M."/>
            <person name="Spormann A.M."/>
            <person name="Op Den Camp H."/>
            <person name="Overmann J."/>
            <person name="Amann R."/>
            <person name="Jetten M.S.M."/>
            <person name="Mascher T."/>
            <person name="Medema M.H."/>
            <person name="Devos D.P."/>
            <person name="Kaster A.-K."/>
            <person name="Ovreas L."/>
            <person name="Rohde M."/>
            <person name="Galperin M.Y."/>
            <person name="Jogler C."/>
        </authorList>
    </citation>
    <scope>NUCLEOTIDE SEQUENCE [LARGE SCALE GENOMIC DNA]</scope>
    <source>
        <strain evidence="3 4">Pan54</strain>
    </source>
</reference>
<dbReference type="EMBL" id="SJPG01000001">
    <property type="protein sequence ID" value="TWT61820.1"/>
    <property type="molecule type" value="Genomic_DNA"/>
</dbReference>
<dbReference type="Pfam" id="PF07963">
    <property type="entry name" value="N_methyl"/>
    <property type="match status" value="1"/>
</dbReference>
<dbReference type="InterPro" id="IPR045584">
    <property type="entry name" value="Pilin-like"/>
</dbReference>
<name>A0A5C5XFQ1_9PLAN</name>
<gene>
    <name evidence="3" type="ORF">Pan54_25570</name>
</gene>
<evidence type="ECO:0000313" key="4">
    <source>
        <dbReference type="Proteomes" id="UP000316095"/>
    </source>
</evidence>
<keyword evidence="4" id="KW-1185">Reference proteome</keyword>
<keyword evidence="1" id="KW-0488">Methylation</keyword>
<dbReference type="AlphaFoldDB" id="A0A5C5XFQ1"/>
<dbReference type="GO" id="GO:0015627">
    <property type="term" value="C:type II protein secretion system complex"/>
    <property type="evidence" value="ECO:0007669"/>
    <property type="project" value="InterPro"/>
</dbReference>